<dbReference type="InterPro" id="IPR036736">
    <property type="entry name" value="ACP-like_sf"/>
</dbReference>
<evidence type="ECO:0000259" key="9">
    <source>
        <dbReference type="PROSITE" id="PS50075"/>
    </source>
</evidence>
<keyword evidence="4" id="KW-0521">NADP</keyword>
<dbReference type="InterPro" id="IPR009081">
    <property type="entry name" value="PP-bd_ACP"/>
</dbReference>
<dbReference type="GO" id="GO:0004312">
    <property type="term" value="F:fatty acid synthase activity"/>
    <property type="evidence" value="ECO:0007669"/>
    <property type="project" value="TreeGrafter"/>
</dbReference>
<dbReference type="SMART" id="SM00822">
    <property type="entry name" value="PKS_KR"/>
    <property type="match status" value="1"/>
</dbReference>
<dbReference type="SUPFAM" id="SSF55048">
    <property type="entry name" value="Probable ACP-binding domain of malonyl-CoA ACP transacylase"/>
    <property type="match status" value="1"/>
</dbReference>
<dbReference type="InterPro" id="IPR042104">
    <property type="entry name" value="PKS_dehydratase_sf"/>
</dbReference>
<name>A0A2B7YFW4_POLH7</name>
<feature type="domain" description="PKS/mFAS DH" evidence="11">
    <location>
        <begin position="1017"/>
        <end position="1340"/>
    </location>
</feature>
<dbReference type="SMART" id="SM00825">
    <property type="entry name" value="PKS_KS"/>
    <property type="match status" value="1"/>
</dbReference>
<reference evidence="12 13" key="1">
    <citation type="submission" date="2017-10" db="EMBL/GenBank/DDBJ databases">
        <title>Comparative genomics in systemic dimorphic fungi from Ajellomycetaceae.</title>
        <authorList>
            <person name="Munoz J.F."/>
            <person name="Mcewen J.G."/>
            <person name="Clay O.K."/>
            <person name="Cuomo C.A."/>
        </authorList>
    </citation>
    <scope>NUCLEOTIDE SEQUENCE [LARGE SCALE GENOMIC DNA]</scope>
    <source>
        <strain evidence="12 13">UAMH7299</strain>
    </source>
</reference>
<dbReference type="PROSITE" id="PS50075">
    <property type="entry name" value="CARRIER"/>
    <property type="match status" value="1"/>
</dbReference>
<dbReference type="InterPro" id="IPR011032">
    <property type="entry name" value="GroES-like_sf"/>
</dbReference>
<evidence type="ECO:0000259" key="11">
    <source>
        <dbReference type="PROSITE" id="PS52019"/>
    </source>
</evidence>
<dbReference type="SMART" id="SM00823">
    <property type="entry name" value="PKS_PP"/>
    <property type="match status" value="1"/>
</dbReference>
<dbReference type="GO" id="GO:0016491">
    <property type="term" value="F:oxidoreductase activity"/>
    <property type="evidence" value="ECO:0007669"/>
    <property type="project" value="InterPro"/>
</dbReference>
<dbReference type="SUPFAM" id="SSF53335">
    <property type="entry name" value="S-adenosyl-L-methionine-dependent methyltransferases"/>
    <property type="match status" value="1"/>
</dbReference>
<dbReference type="SMART" id="SM00827">
    <property type="entry name" value="PKS_AT"/>
    <property type="match status" value="1"/>
</dbReference>
<evidence type="ECO:0000256" key="8">
    <source>
        <dbReference type="SAM" id="MobiDB-lite"/>
    </source>
</evidence>
<dbReference type="InterPro" id="IPR049900">
    <property type="entry name" value="PKS_mFAS_DH"/>
</dbReference>
<dbReference type="InterPro" id="IPR020841">
    <property type="entry name" value="PKS_Beta-ketoAc_synthase_dom"/>
</dbReference>
<organism evidence="12 13">
    <name type="scientific">Polytolypa hystricis (strain UAMH7299)</name>
    <dbReference type="NCBI Taxonomy" id="1447883"/>
    <lineage>
        <taxon>Eukaryota</taxon>
        <taxon>Fungi</taxon>
        <taxon>Dikarya</taxon>
        <taxon>Ascomycota</taxon>
        <taxon>Pezizomycotina</taxon>
        <taxon>Eurotiomycetes</taxon>
        <taxon>Eurotiomycetidae</taxon>
        <taxon>Onygenales</taxon>
        <taxon>Onygenales incertae sedis</taxon>
        <taxon>Polytolypa</taxon>
    </lineage>
</organism>
<dbReference type="SUPFAM" id="SSF51735">
    <property type="entry name" value="NAD(P)-binding Rossmann-fold domains"/>
    <property type="match status" value="2"/>
</dbReference>
<evidence type="ECO:0000256" key="2">
    <source>
        <dbReference type="ARBA" id="ARBA00022553"/>
    </source>
</evidence>
<dbReference type="Pfam" id="PF08659">
    <property type="entry name" value="KR"/>
    <property type="match status" value="1"/>
</dbReference>
<dbReference type="InterPro" id="IPR016036">
    <property type="entry name" value="Malonyl_transacylase_ACP-bd"/>
</dbReference>
<dbReference type="InterPro" id="IPR014030">
    <property type="entry name" value="Ketoacyl_synth_N"/>
</dbReference>
<keyword evidence="3" id="KW-0808">Transferase</keyword>
<dbReference type="InterPro" id="IPR013217">
    <property type="entry name" value="Methyltransf_12"/>
</dbReference>
<dbReference type="Gene3D" id="3.40.366.10">
    <property type="entry name" value="Malonyl-Coenzyme A Acyl Carrier Protein, domain 2"/>
    <property type="match status" value="1"/>
</dbReference>
<dbReference type="GO" id="GO:0006633">
    <property type="term" value="P:fatty acid biosynthetic process"/>
    <property type="evidence" value="ECO:0007669"/>
    <property type="project" value="TreeGrafter"/>
</dbReference>
<evidence type="ECO:0000256" key="5">
    <source>
        <dbReference type="ARBA" id="ARBA00023268"/>
    </source>
</evidence>
<evidence type="ECO:0000256" key="3">
    <source>
        <dbReference type="ARBA" id="ARBA00022679"/>
    </source>
</evidence>
<dbReference type="InterPro" id="IPR014043">
    <property type="entry name" value="Acyl_transferase_dom"/>
</dbReference>
<dbReference type="PROSITE" id="PS52019">
    <property type="entry name" value="PKS_MFAS_DH"/>
    <property type="match status" value="1"/>
</dbReference>
<proteinExistence type="predicted"/>
<dbReference type="InterPro" id="IPR036291">
    <property type="entry name" value="NAD(P)-bd_dom_sf"/>
</dbReference>
<dbReference type="GO" id="GO:1901336">
    <property type="term" value="P:lactone biosynthetic process"/>
    <property type="evidence" value="ECO:0007669"/>
    <property type="project" value="UniProtKB-ARBA"/>
</dbReference>
<dbReference type="Pfam" id="PF08240">
    <property type="entry name" value="ADH_N"/>
    <property type="match status" value="1"/>
</dbReference>
<dbReference type="SMART" id="SM00829">
    <property type="entry name" value="PKS_ER"/>
    <property type="match status" value="1"/>
</dbReference>
<dbReference type="InterPro" id="IPR020807">
    <property type="entry name" value="PKS_DH"/>
</dbReference>
<dbReference type="GO" id="GO:0031177">
    <property type="term" value="F:phosphopantetheine binding"/>
    <property type="evidence" value="ECO:0007669"/>
    <property type="project" value="InterPro"/>
</dbReference>
<dbReference type="Pfam" id="PF00698">
    <property type="entry name" value="Acyl_transf_1"/>
    <property type="match status" value="1"/>
</dbReference>
<dbReference type="GO" id="GO:0044550">
    <property type="term" value="P:secondary metabolite biosynthetic process"/>
    <property type="evidence" value="ECO:0007669"/>
    <property type="project" value="UniProtKB-ARBA"/>
</dbReference>
<dbReference type="FunFam" id="3.40.50.720:FF:000209">
    <property type="entry name" value="Polyketide synthase Pks12"/>
    <property type="match status" value="1"/>
</dbReference>
<evidence type="ECO:0000256" key="6">
    <source>
        <dbReference type="ARBA" id="ARBA00023315"/>
    </source>
</evidence>
<dbReference type="InterPro" id="IPR020806">
    <property type="entry name" value="PKS_PP-bd"/>
</dbReference>
<evidence type="ECO:0000256" key="4">
    <source>
        <dbReference type="ARBA" id="ARBA00022857"/>
    </source>
</evidence>
<dbReference type="Proteomes" id="UP000224634">
    <property type="component" value="Unassembled WGS sequence"/>
</dbReference>
<feature type="domain" description="Ketosynthase family 3 (KS3)" evidence="10">
    <location>
        <begin position="20"/>
        <end position="445"/>
    </location>
</feature>
<dbReference type="SUPFAM" id="SSF52151">
    <property type="entry name" value="FabD/lysophospholipase-like"/>
    <property type="match status" value="1"/>
</dbReference>
<dbReference type="InterPro" id="IPR050091">
    <property type="entry name" value="PKS_NRPS_Biosynth_Enz"/>
</dbReference>
<dbReference type="InterPro" id="IPR049551">
    <property type="entry name" value="PKS_DH_C"/>
</dbReference>
<dbReference type="Pfam" id="PF22621">
    <property type="entry name" value="CurL-like_PKS_C"/>
    <property type="match status" value="1"/>
</dbReference>
<dbReference type="Gene3D" id="3.90.180.10">
    <property type="entry name" value="Medium-chain alcohol dehydrogenases, catalytic domain"/>
    <property type="match status" value="1"/>
</dbReference>
<feature type="active site" description="Proton donor; for dehydratase activity" evidence="7">
    <location>
        <position position="1249"/>
    </location>
</feature>
<protein>
    <submittedName>
        <fullName evidence="12">Uncharacterized protein</fullName>
    </submittedName>
</protein>
<dbReference type="Pfam" id="PF14765">
    <property type="entry name" value="PS-DH"/>
    <property type="match status" value="1"/>
</dbReference>
<dbReference type="Pfam" id="PF02801">
    <property type="entry name" value="Ketoacyl-synt_C"/>
    <property type="match status" value="1"/>
</dbReference>
<dbReference type="PROSITE" id="PS52004">
    <property type="entry name" value="KS3_2"/>
    <property type="match status" value="1"/>
</dbReference>
<evidence type="ECO:0000256" key="7">
    <source>
        <dbReference type="PROSITE-ProRule" id="PRU01363"/>
    </source>
</evidence>
<dbReference type="PANTHER" id="PTHR43775">
    <property type="entry name" value="FATTY ACID SYNTHASE"/>
    <property type="match status" value="1"/>
</dbReference>
<dbReference type="Gene3D" id="3.30.70.3290">
    <property type="match status" value="1"/>
</dbReference>
<dbReference type="STRING" id="1447883.A0A2B7YFW4"/>
<dbReference type="Pfam" id="PF21089">
    <property type="entry name" value="PKS_DH_N"/>
    <property type="match status" value="1"/>
</dbReference>
<dbReference type="Pfam" id="PF00109">
    <property type="entry name" value="ketoacyl-synt"/>
    <property type="match status" value="1"/>
</dbReference>
<feature type="region of interest" description="C-terminal hotdog fold" evidence="7">
    <location>
        <begin position="1182"/>
        <end position="1340"/>
    </location>
</feature>
<dbReference type="InterPro" id="IPR013968">
    <property type="entry name" value="PKS_KR"/>
</dbReference>
<dbReference type="CDD" id="cd00833">
    <property type="entry name" value="PKS"/>
    <property type="match status" value="1"/>
</dbReference>
<dbReference type="InterPro" id="IPR032821">
    <property type="entry name" value="PKS_assoc"/>
</dbReference>
<dbReference type="SMART" id="SM00826">
    <property type="entry name" value="PKS_DH"/>
    <property type="match status" value="1"/>
</dbReference>
<dbReference type="InterPro" id="IPR029063">
    <property type="entry name" value="SAM-dependent_MTases_sf"/>
</dbReference>
<dbReference type="SUPFAM" id="SSF50129">
    <property type="entry name" value="GroES-like"/>
    <property type="match status" value="1"/>
</dbReference>
<keyword evidence="6" id="KW-0012">Acyltransferase</keyword>
<dbReference type="Pfam" id="PF16197">
    <property type="entry name" value="KAsynt_C_assoc"/>
    <property type="match status" value="1"/>
</dbReference>
<evidence type="ECO:0000259" key="10">
    <source>
        <dbReference type="PROSITE" id="PS52004"/>
    </source>
</evidence>
<dbReference type="OrthoDB" id="329835at2759"/>
<feature type="region of interest" description="Disordered" evidence="8">
    <location>
        <begin position="479"/>
        <end position="502"/>
    </location>
</feature>
<keyword evidence="1" id="KW-0596">Phosphopantetheine</keyword>
<keyword evidence="13" id="KW-1185">Reference proteome</keyword>
<dbReference type="Gene3D" id="3.40.47.10">
    <property type="match status" value="1"/>
</dbReference>
<dbReference type="Pfam" id="PF00550">
    <property type="entry name" value="PP-binding"/>
    <property type="match status" value="1"/>
</dbReference>
<comment type="caution">
    <text evidence="12">The sequence shown here is derived from an EMBL/GenBank/DDBJ whole genome shotgun (WGS) entry which is preliminary data.</text>
</comment>
<dbReference type="InterPro" id="IPR016039">
    <property type="entry name" value="Thiolase-like"/>
</dbReference>
<dbReference type="InterPro" id="IPR049552">
    <property type="entry name" value="PKS_DH_N"/>
</dbReference>
<evidence type="ECO:0000313" key="12">
    <source>
        <dbReference type="EMBL" id="PGH20080.1"/>
    </source>
</evidence>
<dbReference type="Gene3D" id="3.40.50.720">
    <property type="entry name" value="NAD(P)-binding Rossmann-like Domain"/>
    <property type="match status" value="2"/>
</dbReference>
<dbReference type="InterPro" id="IPR057326">
    <property type="entry name" value="KR_dom"/>
</dbReference>
<dbReference type="SUPFAM" id="SSF47336">
    <property type="entry name" value="ACP-like"/>
    <property type="match status" value="1"/>
</dbReference>
<sequence length="2660" mass="290942">MQLPQSPNNPEMAGGYLDHEDAIAIVGIAARLPQDADTPENFWKFLLRARNASTPWPSNRVNHQSHYHPDSEHGGTLTIMIGAHFLTGDPADFDSQFFSLTKTESMTMDPQQRMLLENVYHALENAGIPLHKTMSSMTSVFTSGFNHDFMQIINNDPELSAKYKPTGVANAILANRISWFFDFKGASLAVDTACSSSMVAFHLGCQNLMNRESEMAVVSGVNSLLWPNDFAAMAHQGLLSPDGQCYSFDHKANGYARAEGVATVLLKRLSDALRDGDTIRGIVRGSGLGQDGRTAGITLPSAAAQIDLATDVYRRAGLDPKDTLFVEAHGTGTAAGDPTEARAIMTTFKTADRKDPLYIGAMKSGVGHLEGASGVAGVIKSVMVLESGIIPPNVNFERINPKIPMDKWKLQFPMEPIPWPTAGPRRISINSMGFGGTNSHVILDDAHFYLSSRGLNGLHRTTRTVPSVADIARIRAQLEGGKEDEPGTSATTNGHVNGVNGDRAAVNGVHTNGIKSTNGIMAPAAPSRPFLFLLSAFDQHGLQRNAESLAEYLKSLPPMSNEDEVKYLSDLAFTLSRKRSQFPWRSSCVASSLADAVQSLETGLSKPVRITKTPTLGFVFSGQGAQWYAMGRELMVYRVFSESLRAAEEYFKSQGADWSLIEELHKDKDVSNINEPYVSHAATTALQVAIVDLLASWKIRPTRVVGHSAGEVAAAYSAGKIGRTTAWKVSYYRGILCTIKNPIPGAMMAVGLPEAELRRYIRQVDRKIPGELIIGCYNSPTNQTASGDETKIDALKALLDADSVFARKLVVVKAYHSSHMQIGAGRYLELLGDIRSSDKLATAKNIPMFSTVTGQTVDSATLESAEYWVKNLVSPVSFTKSLASACFQSISKGQKAVSMNSVVDGTIMLNAILEIGPHGVLQSAIKQTISSHNSGATIGCLPVLDRTKPGLGTILTAVGYLHSKGYDVEAQCANENSISVSPQLLVKLPPYSFDHSSKSWYESRITKNLRLRKNAKHDLLGTQVADWNAEEPRWRHILRLSENPWLMDHVITGRCIFPGVGYITRALEAAKQISDPAIPISGYRLRDVSIKTAMIIPDSKDGVEVMTSMSRMDESSIQRSASWWNFRIMSYDPIGSDWTEHCTGYISVETAKSSNLVDADRVAEEESRVWQESLKGASQACQFSLETVRVYENLAKVGLTFGPLFKNLSDIKIAKGLGQATGIVTVPDIASSMPKNFMSKHVFHPCALDSMLQLFFSSVLDCTKEEALSAALLPTFMREVWVSSDISSRPGHAFLAHGRSKAIAAQKYESDLTVWDNQLGKGRLSIKGLKASPLSNTDSTESQLANFCHTMEWKPDMDLLKSDIIPGVQLETREEMECRRREVEDTQLASMLMITDALDELQGKPIESYEGHFQRYYRWLLKQVSALKSDSIPHLPLSRWMQYKDNKEFKERFYQEVAASGPEGAICVRMGTNIAKALRKEVDPLYLMFGMDDLLERVYAEMLGTGNLDRLTRGLLGVIGHNRTDLNILEIGAGTGGSTTAVLEVVSPLPSNEQSTSQSSKIAKYTFTDISAGFFEKAKERFKNWRPIMEFQTLNIEADLQEQGFSKGAYDIIVASNVLHATADLSSTLKNVRSLLKPDGKLLLNEGIRQDILSMPLVFGQLEGWWLGKEDSRQWGPWLTEDQWGKLLIDTSFSGIDVSLKDRPDPDLHGISLLVTSPVGDEGFKSRIPRQTLLITSGKEQDGLAFMLMNRLVHKYGVGNCSIVKYTDLLNRDLSNALCISLVELGHSILADPTEDEYANVRQLLSVCENVLWVTGDITSNPEMNMISGMIRAVRWERDLEKPNLITLAISDPRPSQVVMVTNILNIFEHQFIKATENKENAEYLLQGDIIFTNRLVDATQMNDYLSSKVTKPTAQMMPLGKAETERPLRLTTGGPGMLNKLQFETDPIWYEPLEEYDVEIKVKAVGLNFRDVMIAIGEHNAMALGSEGAGIVTRVGSTVKKVKAGDRVVYMDGHRRTGAFQTYGRAIEQLVAVIPDSTSFEVAASLPSVYVTSLFGLDNVAQLRKGETVLIHSAAGGVGQAAIMLSNIVGAEVFATVSTPEKADLIATKYGVKRDHIFSSRDASFADGVMRMTNGHGIDVVLNSLSGELLRRTWDCMAPFGRFIEIGKKDAQNNGRISLNPFLRHVMMASVDLQTMIKYRPKESVAVLEDVIRLYKEGKIQEPAPINVINYSQLEEAFRLLQSGKGMGKIVLVPSDDAIIPVVPQTLAPPRLQENATYVLSGGTGGIGRSVGLWMASRGAKNIVFLSRSGAANRTAQETIQKLESLGVTARAYACDVSDKDRVLAVLKECENLPPIKGCIQGAMVLADKIFENMSYEKYLAATRPKVQGSWNLHTYLPKDMDFFILLSSVVGLVGNRGQANYAAGNTFQDALAAHRVSIGLPATSLDLGTLLSIGYVAENRQRLGHITHVASLLGSVQEEEIHSMIERHIDPTDASQRPAQITSALTTAAHYASRGMPAPSWMHTPLFTQLASTSSATTNALSAEDSDSGLHIASLLEAAQSMTDASAIIADSIRTKLSRLLSISVENIDPSKSVSSNGVDSLVAVEFRMWLAKVIAADIPLLDILGTMPIGGDGSLSVRVAAISKLVAVDSKKEKEMA</sequence>
<dbReference type="CDD" id="cd02440">
    <property type="entry name" value="AdoMet_MTases"/>
    <property type="match status" value="1"/>
</dbReference>
<dbReference type="PANTHER" id="PTHR43775:SF29">
    <property type="entry name" value="ASPERFURANONE POLYKETIDE SYNTHASE AFOG-RELATED"/>
    <property type="match status" value="1"/>
</dbReference>
<dbReference type="Gene3D" id="3.40.50.150">
    <property type="entry name" value="Vaccinia Virus protein VP39"/>
    <property type="match status" value="1"/>
</dbReference>
<dbReference type="Pfam" id="PF13602">
    <property type="entry name" value="ADH_zinc_N_2"/>
    <property type="match status" value="1"/>
</dbReference>
<feature type="domain" description="Carrier" evidence="9">
    <location>
        <begin position="2566"/>
        <end position="2646"/>
    </location>
</feature>
<dbReference type="InterPro" id="IPR001227">
    <property type="entry name" value="Ac_transferase_dom_sf"/>
</dbReference>
<dbReference type="SUPFAM" id="SSF53901">
    <property type="entry name" value="Thiolase-like"/>
    <property type="match status" value="1"/>
</dbReference>
<dbReference type="Gene3D" id="3.10.129.110">
    <property type="entry name" value="Polyketide synthase dehydratase"/>
    <property type="match status" value="1"/>
</dbReference>
<accession>A0A2B7YFW4</accession>
<feature type="active site" description="Proton acceptor; for dehydratase activity" evidence="7">
    <location>
        <position position="1049"/>
    </location>
</feature>
<evidence type="ECO:0000256" key="1">
    <source>
        <dbReference type="ARBA" id="ARBA00022450"/>
    </source>
</evidence>
<evidence type="ECO:0000313" key="13">
    <source>
        <dbReference type="Proteomes" id="UP000224634"/>
    </source>
</evidence>
<keyword evidence="2" id="KW-0597">Phosphoprotein</keyword>
<dbReference type="InterPro" id="IPR013154">
    <property type="entry name" value="ADH-like_N"/>
</dbReference>
<keyword evidence="5" id="KW-0511">Multifunctional enzyme</keyword>
<dbReference type="InterPro" id="IPR016035">
    <property type="entry name" value="Acyl_Trfase/lysoPLipase"/>
</dbReference>
<dbReference type="EMBL" id="PDNA01000043">
    <property type="protein sequence ID" value="PGH20080.1"/>
    <property type="molecule type" value="Genomic_DNA"/>
</dbReference>
<dbReference type="Pfam" id="PF08242">
    <property type="entry name" value="Methyltransf_12"/>
    <property type="match status" value="1"/>
</dbReference>
<gene>
    <name evidence="12" type="ORF">AJ80_03730</name>
</gene>
<dbReference type="InterPro" id="IPR020843">
    <property type="entry name" value="ER"/>
</dbReference>
<feature type="region of interest" description="N-terminal hotdog fold" evidence="7">
    <location>
        <begin position="1017"/>
        <end position="1153"/>
    </location>
</feature>
<dbReference type="InterPro" id="IPR014031">
    <property type="entry name" value="Ketoacyl_synth_C"/>
</dbReference>
<dbReference type="CDD" id="cd05195">
    <property type="entry name" value="enoyl_red"/>
    <property type="match status" value="1"/>
</dbReference>